<keyword evidence="6" id="KW-1185">Reference proteome</keyword>
<feature type="compositionally biased region" description="Low complexity" evidence="1">
    <location>
        <begin position="316"/>
        <end position="339"/>
    </location>
</feature>
<evidence type="ECO:0000256" key="2">
    <source>
        <dbReference type="SAM" id="Phobius"/>
    </source>
</evidence>
<keyword evidence="2" id="KW-0472">Membrane</keyword>
<feature type="compositionally biased region" description="Low complexity" evidence="1">
    <location>
        <begin position="285"/>
        <end position="305"/>
    </location>
</feature>
<dbReference type="EMBL" id="AP022605">
    <property type="protein sequence ID" value="BBZ06583.1"/>
    <property type="molecule type" value="Genomic_DNA"/>
</dbReference>
<dbReference type="InterPro" id="IPR031928">
    <property type="entry name" value="RsdA_SigD-bd"/>
</dbReference>
<dbReference type="RefSeq" id="WP_085192328.1">
    <property type="nucleotide sequence ID" value="NZ_AP022605.1"/>
</dbReference>
<organism evidence="5 6">
    <name type="scientific">Mycolicibacterium doricum</name>
    <dbReference type="NCBI Taxonomy" id="126673"/>
    <lineage>
        <taxon>Bacteria</taxon>
        <taxon>Bacillati</taxon>
        <taxon>Actinomycetota</taxon>
        <taxon>Actinomycetes</taxon>
        <taxon>Mycobacteriales</taxon>
        <taxon>Mycobacteriaceae</taxon>
        <taxon>Mycolicibacterium</taxon>
    </lineage>
</organism>
<dbReference type="PRINTS" id="PR01217">
    <property type="entry name" value="PRICHEXTENSN"/>
</dbReference>
<feature type="compositionally biased region" description="Low complexity" evidence="1">
    <location>
        <begin position="221"/>
        <end position="245"/>
    </location>
</feature>
<reference evidence="4" key="3">
    <citation type="submission" date="2020-02" db="EMBL/GenBank/DDBJ databases">
        <authorList>
            <person name="Matsumoto Y."/>
            <person name="Motooka D."/>
            <person name="Nakamura S."/>
        </authorList>
    </citation>
    <scope>NUCLEOTIDE SEQUENCE</scope>
    <source>
        <strain evidence="4">JCM 12405</strain>
    </source>
</reference>
<protein>
    <recommendedName>
        <fullName evidence="3">Anti-sigma-D factor RsdA sigma factor binding region domain-containing protein</fullName>
    </recommendedName>
</protein>
<gene>
    <name evidence="5" type="ORF">AWC01_15920</name>
    <name evidence="4" type="ORF">MDOR_07520</name>
</gene>
<dbReference type="Proteomes" id="UP000193564">
    <property type="component" value="Unassembled WGS sequence"/>
</dbReference>
<feature type="domain" description="Anti-sigma-D factor RsdA sigma factor binding region" evidence="3">
    <location>
        <begin position="15"/>
        <end position="59"/>
    </location>
</feature>
<proteinExistence type="predicted"/>
<keyword evidence="2" id="KW-0812">Transmembrane</keyword>
<evidence type="ECO:0000313" key="7">
    <source>
        <dbReference type="Proteomes" id="UP000467201"/>
    </source>
</evidence>
<accession>A0A1X1SZK0</accession>
<feature type="compositionally biased region" description="Low complexity" evidence="1">
    <location>
        <begin position="266"/>
        <end position="275"/>
    </location>
</feature>
<evidence type="ECO:0000256" key="1">
    <source>
        <dbReference type="SAM" id="MobiDB-lite"/>
    </source>
</evidence>
<sequence>MPDFTRRSFNGGDPSLPELNQTDRLLDALAGEQPVYPNDSGEAELAYLLAGWRDEVRQPSMAAVVTPRDAAIALDRATTSTARRRFSLAVVGSVAAAVLCLGGFGSVVYSAGPDDPLYGLRTMLFGEQHGATRDDQVALAAQTQMAEVEQLIEQGEWTAAQERLETLTTTVAAVGDTSRQQELVDQWQQLSVKVQTRNPEATVPPNAAPVVLPEIPSNLPLPALLSPDATSPSSSPAPSDGSSPGTTPPPSTDASVPLATTPPDPSTSAPGYTSLPPAPSPTPTTAPTAASSQSPAPASPATTTTRGPVELPPSSRPVTTTPTTTLAPTTTTDASPVAEPEAEIEVEAELPTRSAPTVEQPTVEQPEIAAPVVTTTVVLPLLPGSAEEGE</sequence>
<evidence type="ECO:0000313" key="4">
    <source>
        <dbReference type="EMBL" id="BBZ06583.1"/>
    </source>
</evidence>
<dbReference type="STRING" id="126673.AWC01_15920"/>
<feature type="compositionally biased region" description="Polar residues" evidence="1">
    <location>
        <begin position="354"/>
        <end position="363"/>
    </location>
</feature>
<name>A0A1X1SZK0_9MYCO</name>
<dbReference type="EMBL" id="LQOS01000049">
    <property type="protein sequence ID" value="ORV37343.1"/>
    <property type="molecule type" value="Genomic_DNA"/>
</dbReference>
<dbReference type="KEGG" id="mdr:MDOR_07520"/>
<feature type="transmembrane region" description="Helical" evidence="2">
    <location>
        <begin position="86"/>
        <end position="109"/>
    </location>
</feature>
<feature type="region of interest" description="Disordered" evidence="1">
    <location>
        <begin position="221"/>
        <end position="365"/>
    </location>
</feature>
<dbReference type="AlphaFoldDB" id="A0A1X1SZK0"/>
<keyword evidence="2" id="KW-1133">Transmembrane helix</keyword>
<evidence type="ECO:0000313" key="5">
    <source>
        <dbReference type="EMBL" id="ORV37343.1"/>
    </source>
</evidence>
<dbReference type="Pfam" id="PF16751">
    <property type="entry name" value="RsdA_SigD_bd"/>
    <property type="match status" value="1"/>
</dbReference>
<reference evidence="4 7" key="2">
    <citation type="journal article" date="2019" name="Emerg. Microbes Infect.">
        <title>Comprehensive subspecies identification of 175 nontuberculous mycobacteria species based on 7547 genomic profiles.</title>
        <authorList>
            <person name="Matsumoto Y."/>
            <person name="Kinjo T."/>
            <person name="Motooka D."/>
            <person name="Nabeya D."/>
            <person name="Jung N."/>
            <person name="Uechi K."/>
            <person name="Horii T."/>
            <person name="Iida T."/>
            <person name="Fujita J."/>
            <person name="Nakamura S."/>
        </authorList>
    </citation>
    <scope>NUCLEOTIDE SEQUENCE [LARGE SCALE GENOMIC DNA]</scope>
    <source>
        <strain evidence="4 7">JCM 12405</strain>
    </source>
</reference>
<dbReference type="OrthoDB" id="4762520at2"/>
<evidence type="ECO:0000259" key="3">
    <source>
        <dbReference type="Pfam" id="PF16751"/>
    </source>
</evidence>
<dbReference type="Gene3D" id="6.10.250.1300">
    <property type="match status" value="1"/>
</dbReference>
<reference evidence="5 6" key="1">
    <citation type="submission" date="2016-01" db="EMBL/GenBank/DDBJ databases">
        <title>The new phylogeny of the genus Mycobacterium.</title>
        <authorList>
            <person name="Tarcisio F."/>
            <person name="Conor M."/>
            <person name="Antonella G."/>
            <person name="Elisabetta G."/>
            <person name="Giulia F.S."/>
            <person name="Sara T."/>
            <person name="Anna F."/>
            <person name="Clotilde B."/>
            <person name="Roberto B."/>
            <person name="Veronica D.S."/>
            <person name="Fabio R."/>
            <person name="Monica P."/>
            <person name="Olivier J."/>
            <person name="Enrico T."/>
            <person name="Nicola S."/>
        </authorList>
    </citation>
    <scope>NUCLEOTIDE SEQUENCE [LARGE SCALE GENOMIC DNA]</scope>
    <source>
        <strain evidence="5 6">DSM 44339</strain>
    </source>
</reference>
<evidence type="ECO:0000313" key="6">
    <source>
        <dbReference type="Proteomes" id="UP000193564"/>
    </source>
</evidence>
<dbReference type="Proteomes" id="UP000467201">
    <property type="component" value="Chromosome"/>
</dbReference>